<gene>
    <name evidence="11" type="ORF">TRSC58_04932</name>
</gene>
<dbReference type="Pfam" id="PF00069">
    <property type="entry name" value="Pkinase"/>
    <property type="match status" value="1"/>
</dbReference>
<dbReference type="EMBL" id="AUPL01004932">
    <property type="protein sequence ID" value="ESL07378.1"/>
    <property type="molecule type" value="Genomic_DNA"/>
</dbReference>
<dbReference type="InterPro" id="IPR000719">
    <property type="entry name" value="Prot_kinase_dom"/>
</dbReference>
<dbReference type="AlphaFoldDB" id="A0A061IW49"/>
<dbReference type="SMART" id="SM00220">
    <property type="entry name" value="S_TKc"/>
    <property type="match status" value="1"/>
</dbReference>
<evidence type="ECO:0000256" key="2">
    <source>
        <dbReference type="ARBA" id="ARBA00022741"/>
    </source>
</evidence>
<keyword evidence="12" id="KW-1185">Reference proteome</keyword>
<name>A0A061IW49_TRYRA</name>
<dbReference type="Proteomes" id="UP000031737">
    <property type="component" value="Unassembled WGS sequence"/>
</dbReference>
<dbReference type="PROSITE" id="PS50011">
    <property type="entry name" value="PROTEIN_KINASE_DOM"/>
    <property type="match status" value="1"/>
</dbReference>
<dbReference type="OrthoDB" id="10252354at2759"/>
<evidence type="ECO:0000256" key="1">
    <source>
        <dbReference type="ARBA" id="ARBA00022679"/>
    </source>
</evidence>
<dbReference type="CDD" id="cd06623">
    <property type="entry name" value="PKc_MAPKK_plant_like"/>
    <property type="match status" value="1"/>
</dbReference>
<organism evidence="11 12">
    <name type="scientific">Trypanosoma rangeli SC58</name>
    <dbReference type="NCBI Taxonomy" id="429131"/>
    <lineage>
        <taxon>Eukaryota</taxon>
        <taxon>Discoba</taxon>
        <taxon>Euglenozoa</taxon>
        <taxon>Kinetoplastea</taxon>
        <taxon>Metakinetoplastina</taxon>
        <taxon>Trypanosomatida</taxon>
        <taxon>Trypanosomatidae</taxon>
        <taxon>Trypanosoma</taxon>
        <taxon>Herpetosoma</taxon>
    </lineage>
</organism>
<comment type="similarity">
    <text evidence="5">Belongs to the protein kinase superfamily. STE Ser/Thr protein kinase family. MAP kinase kinase subfamily.</text>
</comment>
<keyword evidence="2" id="KW-0547">Nucleotide-binding</keyword>
<keyword evidence="4" id="KW-0067">ATP-binding</keyword>
<reference evidence="11 12" key="1">
    <citation type="submission" date="2013-07" db="EMBL/GenBank/DDBJ databases">
        <authorList>
            <person name="Stoco P.H."/>
            <person name="Wagner G."/>
            <person name="Gerber A."/>
            <person name="Zaha A."/>
            <person name="Thompson C."/>
            <person name="Bartholomeu D.C."/>
            <person name="Luckemeyer D.D."/>
            <person name="Bahia D."/>
            <person name="Loreto E."/>
            <person name="Prestes E.B."/>
            <person name="Lima F.M."/>
            <person name="Rodrigues-Luiz G."/>
            <person name="Vallejo G.A."/>
            <person name="Filho J.F."/>
            <person name="Monteiro K.M."/>
            <person name="Tyler K.M."/>
            <person name="de Almeida L.G."/>
            <person name="Ortiz M.F."/>
            <person name="Siervo M.A."/>
            <person name="de Moraes M.H."/>
            <person name="Cunha O.L."/>
            <person name="Mendonca-Neto R."/>
            <person name="Silva R."/>
            <person name="Teixeira S.M."/>
            <person name="Murta S.M."/>
            <person name="Sincero T.C."/>
            <person name="Mendes T.A."/>
            <person name="Urmenyi T.P."/>
            <person name="Silva V.G."/>
            <person name="da Rocha W.D."/>
            <person name="Andersson B."/>
            <person name="Romanha A.J."/>
            <person name="Steindel M."/>
            <person name="de Vasconcelos A.T."/>
            <person name="Grisard E.C."/>
        </authorList>
    </citation>
    <scope>NUCLEOTIDE SEQUENCE [LARGE SCALE GENOMIC DNA]</scope>
    <source>
        <strain evidence="11 12">SC58</strain>
    </source>
</reference>
<keyword evidence="3 11" id="KW-0418">Kinase</keyword>
<evidence type="ECO:0000259" key="10">
    <source>
        <dbReference type="PROSITE" id="PS50011"/>
    </source>
</evidence>
<dbReference type="GO" id="GO:0004708">
    <property type="term" value="F:MAP kinase kinase activity"/>
    <property type="evidence" value="ECO:0007669"/>
    <property type="project" value="UniProtKB-EC"/>
</dbReference>
<comment type="catalytic activity">
    <reaction evidence="7">
        <text>L-seryl-[protein] + ATP = O-phospho-L-seryl-[protein] + ADP + H(+)</text>
        <dbReference type="Rhea" id="RHEA:17989"/>
        <dbReference type="Rhea" id="RHEA-COMP:9863"/>
        <dbReference type="Rhea" id="RHEA-COMP:11604"/>
        <dbReference type="ChEBI" id="CHEBI:15378"/>
        <dbReference type="ChEBI" id="CHEBI:29999"/>
        <dbReference type="ChEBI" id="CHEBI:30616"/>
        <dbReference type="ChEBI" id="CHEBI:83421"/>
        <dbReference type="ChEBI" id="CHEBI:456216"/>
        <dbReference type="EC" id="2.7.12.2"/>
    </reaction>
</comment>
<proteinExistence type="inferred from homology"/>
<keyword evidence="1" id="KW-0808">Transferase</keyword>
<dbReference type="PANTHER" id="PTHR48013:SF9">
    <property type="entry name" value="DUAL SPECIFICITY MITOGEN-ACTIVATED PROTEIN KINASE KINASE 5"/>
    <property type="match status" value="1"/>
</dbReference>
<protein>
    <recommendedName>
        <fullName evidence="6">mitogen-activated protein kinase kinase</fullName>
        <ecNumber evidence="6">2.7.12.2</ecNumber>
    </recommendedName>
</protein>
<evidence type="ECO:0000256" key="7">
    <source>
        <dbReference type="ARBA" id="ARBA00049014"/>
    </source>
</evidence>
<dbReference type="VEuPathDB" id="TriTrypDB:TRSC58_04932"/>
<dbReference type="Gene3D" id="1.10.510.10">
    <property type="entry name" value="Transferase(Phosphotransferase) domain 1"/>
    <property type="match status" value="1"/>
</dbReference>
<dbReference type="InterPro" id="IPR011009">
    <property type="entry name" value="Kinase-like_dom_sf"/>
</dbReference>
<evidence type="ECO:0000256" key="8">
    <source>
        <dbReference type="ARBA" id="ARBA00049299"/>
    </source>
</evidence>
<dbReference type="PANTHER" id="PTHR48013">
    <property type="entry name" value="DUAL SPECIFICITY MITOGEN-ACTIVATED PROTEIN KINASE KINASE 5-RELATED"/>
    <property type="match status" value="1"/>
</dbReference>
<comment type="catalytic activity">
    <reaction evidence="8">
        <text>L-threonyl-[protein] + ATP = O-phospho-L-threonyl-[protein] + ADP + H(+)</text>
        <dbReference type="Rhea" id="RHEA:46608"/>
        <dbReference type="Rhea" id="RHEA-COMP:11060"/>
        <dbReference type="Rhea" id="RHEA-COMP:11605"/>
        <dbReference type="ChEBI" id="CHEBI:15378"/>
        <dbReference type="ChEBI" id="CHEBI:30013"/>
        <dbReference type="ChEBI" id="CHEBI:30616"/>
        <dbReference type="ChEBI" id="CHEBI:61977"/>
        <dbReference type="ChEBI" id="CHEBI:456216"/>
        <dbReference type="EC" id="2.7.12.2"/>
    </reaction>
</comment>
<comment type="caution">
    <text evidence="11">The sequence shown here is derived from an EMBL/GenBank/DDBJ whole genome shotgun (WGS) entry which is preliminary data.</text>
</comment>
<dbReference type="SUPFAM" id="SSF56112">
    <property type="entry name" value="Protein kinase-like (PK-like)"/>
    <property type="match status" value="1"/>
</dbReference>
<evidence type="ECO:0000256" key="5">
    <source>
        <dbReference type="ARBA" id="ARBA00038035"/>
    </source>
</evidence>
<sequence>MPPKRPVLEHLKIDPPEKTVSITDTLTLVVKGDGGLEMRVKESCIASGPTFPARAAEKKDNTKDVAAEKIRFEDLRTCQELGKGSQGRVRLALHLSSKKKYAVKYIRLEEDTDSMRQALESELRQVKSLMHKNLVTSHEAFFRDGRVYIVLEYMDAGSIADVLKRHSNNFKEVMLAYVARELLQGLEHLHASKVIHRDIKPVNVLANSKGEVKIADFGVAKRFSGGDVETLSAQGSIIYMSPERIQGQPYSFNSDIWSVGMTIAECALGAYPFMSMKHNLYDLMQAIATRTARIDWTTDGREHSPELIDFVNQCLRPASARPTATNFLHHPFIQKATNVDPVEAGSWFVAHS</sequence>
<evidence type="ECO:0000256" key="4">
    <source>
        <dbReference type="ARBA" id="ARBA00022840"/>
    </source>
</evidence>
<dbReference type="EC" id="2.7.12.2" evidence="6"/>
<evidence type="ECO:0000256" key="3">
    <source>
        <dbReference type="ARBA" id="ARBA00022777"/>
    </source>
</evidence>
<dbReference type="GO" id="GO:0005524">
    <property type="term" value="F:ATP binding"/>
    <property type="evidence" value="ECO:0007669"/>
    <property type="project" value="UniProtKB-KW"/>
</dbReference>
<accession>A0A061IW49</accession>
<comment type="catalytic activity">
    <reaction evidence="9">
        <text>L-tyrosyl-[protein] + ATP = O-phospho-L-tyrosyl-[protein] + ADP + H(+)</text>
        <dbReference type="Rhea" id="RHEA:10596"/>
        <dbReference type="Rhea" id="RHEA-COMP:10136"/>
        <dbReference type="Rhea" id="RHEA-COMP:20101"/>
        <dbReference type="ChEBI" id="CHEBI:15378"/>
        <dbReference type="ChEBI" id="CHEBI:30616"/>
        <dbReference type="ChEBI" id="CHEBI:46858"/>
        <dbReference type="ChEBI" id="CHEBI:61978"/>
        <dbReference type="ChEBI" id="CHEBI:456216"/>
        <dbReference type="EC" id="2.7.12.2"/>
    </reaction>
</comment>
<evidence type="ECO:0000256" key="9">
    <source>
        <dbReference type="ARBA" id="ARBA00051693"/>
    </source>
</evidence>
<feature type="domain" description="Protein kinase" evidence="10">
    <location>
        <begin position="75"/>
        <end position="333"/>
    </location>
</feature>
<evidence type="ECO:0000256" key="6">
    <source>
        <dbReference type="ARBA" id="ARBA00038999"/>
    </source>
</evidence>
<evidence type="ECO:0000313" key="12">
    <source>
        <dbReference type="Proteomes" id="UP000031737"/>
    </source>
</evidence>
<evidence type="ECO:0000313" key="11">
    <source>
        <dbReference type="EMBL" id="ESL07378.1"/>
    </source>
</evidence>